<keyword evidence="2" id="KW-1185">Reference proteome</keyword>
<evidence type="ECO:0000313" key="2">
    <source>
        <dbReference type="Proteomes" id="UP001431776"/>
    </source>
</evidence>
<evidence type="ECO:0000313" key="1">
    <source>
        <dbReference type="EMBL" id="MDI6448636.1"/>
    </source>
</evidence>
<accession>A0AAW6TYY6</accession>
<dbReference type="AlphaFoldDB" id="A0AAW6TYY6"/>
<gene>
    <name evidence="1" type="ORF">QJ522_06240</name>
</gene>
<proteinExistence type="predicted"/>
<dbReference type="EMBL" id="JASCXX010000005">
    <property type="protein sequence ID" value="MDI6448636.1"/>
    <property type="molecule type" value="Genomic_DNA"/>
</dbReference>
<protein>
    <submittedName>
        <fullName evidence="1">Uncharacterized protein</fullName>
    </submittedName>
</protein>
<comment type="caution">
    <text evidence="1">The sequence shown here is derived from an EMBL/GenBank/DDBJ whole genome shotgun (WGS) entry which is preliminary data.</text>
</comment>
<organism evidence="1 2">
    <name type="scientific">Anaerobaca lacustris</name>
    <dbReference type="NCBI Taxonomy" id="3044600"/>
    <lineage>
        <taxon>Bacteria</taxon>
        <taxon>Pseudomonadati</taxon>
        <taxon>Planctomycetota</taxon>
        <taxon>Phycisphaerae</taxon>
        <taxon>Sedimentisphaerales</taxon>
        <taxon>Anaerobacaceae</taxon>
        <taxon>Anaerobaca</taxon>
    </lineage>
</organism>
<dbReference type="RefSeq" id="WP_349244046.1">
    <property type="nucleotide sequence ID" value="NZ_JASCXX010000005.1"/>
</dbReference>
<dbReference type="Proteomes" id="UP001431776">
    <property type="component" value="Unassembled WGS sequence"/>
</dbReference>
<sequence length="119" mass="13570">MSIAGDSLRFCQMFEGELLAELMLRYWEHPRADDADYRNGLIENAAAAIRASMDGNKLMEDIEPSQMNFVAAVWYAEWAGLQSESSEISATDLRLRESWLETVRRAMPSCFCNQDDLPK</sequence>
<reference evidence="1" key="1">
    <citation type="submission" date="2023-05" db="EMBL/GenBank/DDBJ databases">
        <title>Anaerotaeda fermentans gen. nov., sp. nov., a novel anaerobic planctomycete of the new family within the order Sedimentisphaerales isolated from Taman Peninsula, Russia.</title>
        <authorList>
            <person name="Khomyakova M.A."/>
            <person name="Merkel A.Y."/>
            <person name="Slobodkin A.I."/>
        </authorList>
    </citation>
    <scope>NUCLEOTIDE SEQUENCE</scope>
    <source>
        <strain evidence="1">M17dextr</strain>
    </source>
</reference>
<name>A0AAW6TYY6_9BACT</name>